<name>A0A915IJ37_ROMCU</name>
<dbReference type="Proteomes" id="UP000887565">
    <property type="component" value="Unplaced"/>
</dbReference>
<sequence length="154" mass="16489">MLTAEELLNRPTSAQNVEFTDEEILDTPIFDLNIAKQLQSTDVSALPAPTATANFMATATQINDFLKLMLDDISTLAPVPMDESTPVQSTGMDAETNTTTTDQMLTDIREETTANQSAAMDVAPKEPATLAPLLAPAMDLHIYLATPAVLPGPQ</sequence>
<organism evidence="1 2">
    <name type="scientific">Romanomermis culicivorax</name>
    <name type="common">Nematode worm</name>
    <dbReference type="NCBI Taxonomy" id="13658"/>
    <lineage>
        <taxon>Eukaryota</taxon>
        <taxon>Metazoa</taxon>
        <taxon>Ecdysozoa</taxon>
        <taxon>Nematoda</taxon>
        <taxon>Enoplea</taxon>
        <taxon>Dorylaimia</taxon>
        <taxon>Mermithida</taxon>
        <taxon>Mermithoidea</taxon>
        <taxon>Mermithidae</taxon>
        <taxon>Romanomermis</taxon>
    </lineage>
</organism>
<proteinExistence type="predicted"/>
<evidence type="ECO:0000313" key="1">
    <source>
        <dbReference type="Proteomes" id="UP000887565"/>
    </source>
</evidence>
<evidence type="ECO:0000313" key="2">
    <source>
        <dbReference type="WBParaSite" id="nRc.2.0.1.t13392-RA"/>
    </source>
</evidence>
<keyword evidence="1" id="KW-1185">Reference proteome</keyword>
<reference evidence="2" key="1">
    <citation type="submission" date="2022-11" db="UniProtKB">
        <authorList>
            <consortium name="WormBaseParasite"/>
        </authorList>
    </citation>
    <scope>IDENTIFICATION</scope>
</reference>
<protein>
    <submittedName>
        <fullName evidence="2">Uncharacterized protein</fullName>
    </submittedName>
</protein>
<accession>A0A915IJ37</accession>
<dbReference type="WBParaSite" id="nRc.2.0.1.t13392-RA">
    <property type="protein sequence ID" value="nRc.2.0.1.t13392-RA"/>
    <property type="gene ID" value="nRc.2.0.1.g13392"/>
</dbReference>
<dbReference type="AlphaFoldDB" id="A0A915IJ37"/>